<dbReference type="EMBL" id="FNBL01000007">
    <property type="protein sequence ID" value="SDF78081.1"/>
    <property type="molecule type" value="Genomic_DNA"/>
</dbReference>
<dbReference type="Pfam" id="PF13365">
    <property type="entry name" value="Trypsin_2"/>
    <property type="match status" value="1"/>
</dbReference>
<name>A0A1G7NVT2_9RHOB</name>
<sequence>MAATAHFLTPSLTQLTLLAKEQEIGSGTGFFVKHGTQWFIVSNWHVFSGRNPRTGQPRHSSCAIPDECIAVKREMRDHRLVVIKHKLKLLDENENPLWLDHPEHGQNVDIAALKVNQNTVGIARNILSVDGHQEDMFVDLGGDLFIPGYPQGYSEQGSFPIWKKATLATSPEFDPLPINPLIVDTASREGMSGSPCLAICNDSYYRKVDGGPKMELIHKPICWKLLGVYSGRLTAKDALDTQLGRVWRTALIIDIISGCQCARPKLI</sequence>
<dbReference type="OrthoDB" id="7191282at2"/>
<dbReference type="Proteomes" id="UP000182284">
    <property type="component" value="Unassembled WGS sequence"/>
</dbReference>
<gene>
    <name evidence="1" type="ORF">SAMN04488117_107118</name>
</gene>
<accession>A0A1G7NVT2</accession>
<evidence type="ECO:0000313" key="1">
    <source>
        <dbReference type="EMBL" id="SDF78081.1"/>
    </source>
</evidence>
<dbReference type="SUPFAM" id="SSF50494">
    <property type="entry name" value="Trypsin-like serine proteases"/>
    <property type="match status" value="1"/>
</dbReference>
<dbReference type="AlphaFoldDB" id="A0A1G7NVT2"/>
<dbReference type="RefSeq" id="WP_074645686.1">
    <property type="nucleotide sequence ID" value="NZ_FNBL01000007.1"/>
</dbReference>
<organism evidence="1 2">
    <name type="scientific">Celeribacter baekdonensis</name>
    <dbReference type="NCBI Taxonomy" id="875171"/>
    <lineage>
        <taxon>Bacteria</taxon>
        <taxon>Pseudomonadati</taxon>
        <taxon>Pseudomonadota</taxon>
        <taxon>Alphaproteobacteria</taxon>
        <taxon>Rhodobacterales</taxon>
        <taxon>Roseobacteraceae</taxon>
        <taxon>Celeribacter</taxon>
    </lineage>
</organism>
<dbReference type="InterPro" id="IPR009003">
    <property type="entry name" value="Peptidase_S1_PA"/>
</dbReference>
<reference evidence="1 2" key="1">
    <citation type="submission" date="2016-10" db="EMBL/GenBank/DDBJ databases">
        <authorList>
            <person name="de Groot N.N."/>
        </authorList>
    </citation>
    <scope>NUCLEOTIDE SEQUENCE [LARGE SCALE GENOMIC DNA]</scope>
    <source>
        <strain evidence="1 2">DSM 27375</strain>
    </source>
</reference>
<evidence type="ECO:0000313" key="2">
    <source>
        <dbReference type="Proteomes" id="UP000182284"/>
    </source>
</evidence>
<proteinExistence type="predicted"/>
<protein>
    <submittedName>
        <fullName evidence="1">Trypsin-like peptidase domain-containing protein</fullName>
    </submittedName>
</protein>